<dbReference type="InterPro" id="IPR038595">
    <property type="entry name" value="LOR_sf"/>
</dbReference>
<dbReference type="InterPro" id="IPR007612">
    <property type="entry name" value="LOR"/>
</dbReference>
<dbReference type="AlphaFoldDB" id="A0A485LBS6"/>
<evidence type="ECO:0000256" key="2">
    <source>
        <dbReference type="SAM" id="MobiDB-lite"/>
    </source>
</evidence>
<dbReference type="OrthoDB" id="101217at2759"/>
<gene>
    <name evidence="4" type="primary">Aste57867_17610</name>
    <name evidence="3" type="ORF">As57867_017550</name>
    <name evidence="4" type="ORF">ASTE57867_17610</name>
</gene>
<proteinExistence type="inferred from homology"/>
<dbReference type="Pfam" id="PF04525">
    <property type="entry name" value="LOR"/>
    <property type="match status" value="1"/>
</dbReference>
<comment type="similarity">
    <text evidence="1">Belongs to the LOR family.</text>
</comment>
<organism evidence="4 5">
    <name type="scientific">Aphanomyces stellatus</name>
    <dbReference type="NCBI Taxonomy" id="120398"/>
    <lineage>
        <taxon>Eukaryota</taxon>
        <taxon>Sar</taxon>
        <taxon>Stramenopiles</taxon>
        <taxon>Oomycota</taxon>
        <taxon>Saprolegniomycetes</taxon>
        <taxon>Saprolegniales</taxon>
        <taxon>Verrucalvaceae</taxon>
        <taxon>Aphanomyces</taxon>
    </lineage>
</organism>
<evidence type="ECO:0000313" key="3">
    <source>
        <dbReference type="EMBL" id="KAF0691112.1"/>
    </source>
</evidence>
<evidence type="ECO:0000256" key="1">
    <source>
        <dbReference type="ARBA" id="ARBA00005437"/>
    </source>
</evidence>
<sequence length="250" mass="26956">MGCCESTEAYDNAVLVPAQQPIVVINPKFAPTVSVTLHMKQNLWSCTGDDFTIKDVKSGTEYFKIKGDLLSATRAKTLVDFQGLPVALMQEVVLPGGLRQQKVFAPTIPPTPWFDITPKITLFDCALDCVVVDCTTKLPHKLGIFGDWLSRKTVLTCDGAPIAKVLAGDSLLQDEYFVEVAPGVDMALVVLVCMALEEATEDREGEEVVGKAVGEAVVGFLVADAVEDAIEEAEEEDAESDGDDVNDDDD</sequence>
<feature type="region of interest" description="Disordered" evidence="2">
    <location>
        <begin position="231"/>
        <end position="250"/>
    </location>
</feature>
<dbReference type="SUPFAM" id="SSF54518">
    <property type="entry name" value="Tubby C-terminal domain-like"/>
    <property type="match status" value="1"/>
</dbReference>
<dbReference type="Proteomes" id="UP000332933">
    <property type="component" value="Unassembled WGS sequence"/>
</dbReference>
<name>A0A485LBS6_9STRA</name>
<accession>A0A485LBS6</accession>
<dbReference type="InterPro" id="IPR025659">
    <property type="entry name" value="Tubby-like_C"/>
</dbReference>
<dbReference type="EMBL" id="CAADRA010006223">
    <property type="protein sequence ID" value="VFT94361.1"/>
    <property type="molecule type" value="Genomic_DNA"/>
</dbReference>
<protein>
    <submittedName>
        <fullName evidence="4">Aste57867_17610 protein</fullName>
    </submittedName>
</protein>
<reference evidence="3" key="2">
    <citation type="submission" date="2019-06" db="EMBL/GenBank/DDBJ databases">
        <title>Genomics analysis of Aphanomyces spp. identifies a new class of oomycete effector associated with host adaptation.</title>
        <authorList>
            <person name="Gaulin E."/>
        </authorList>
    </citation>
    <scope>NUCLEOTIDE SEQUENCE</scope>
    <source>
        <strain evidence="3">CBS 578.67</strain>
    </source>
</reference>
<dbReference type="Gene3D" id="2.40.160.200">
    <property type="entry name" value="LURP1-related"/>
    <property type="match status" value="1"/>
</dbReference>
<evidence type="ECO:0000313" key="5">
    <source>
        <dbReference type="Proteomes" id="UP000332933"/>
    </source>
</evidence>
<evidence type="ECO:0000313" key="4">
    <source>
        <dbReference type="EMBL" id="VFT94361.1"/>
    </source>
</evidence>
<keyword evidence="5" id="KW-1185">Reference proteome</keyword>
<reference evidence="4 5" key="1">
    <citation type="submission" date="2019-03" db="EMBL/GenBank/DDBJ databases">
        <authorList>
            <person name="Gaulin E."/>
            <person name="Dumas B."/>
        </authorList>
    </citation>
    <scope>NUCLEOTIDE SEQUENCE [LARGE SCALE GENOMIC DNA]</scope>
    <source>
        <strain evidence="4">CBS 568.67</strain>
    </source>
</reference>
<dbReference type="EMBL" id="VJMH01006202">
    <property type="protein sequence ID" value="KAF0691112.1"/>
    <property type="molecule type" value="Genomic_DNA"/>
</dbReference>